<comment type="pathway">
    <text evidence="1">Purine metabolism; IMP biosynthesis via de novo pathway; 5-amino-1-(5-phospho-D-ribosyl)imidazole-4-carboxylate from 5-amino-1-(5-phospho-D-ribosyl)imidazole (carboxylase route): step 1/1.</text>
</comment>
<dbReference type="PANTHER" id="PTHR43064">
    <property type="entry name" value="PHOSPHORIBOSYLAMINOIMIDAZOLE CARBOXYLASE-RELATED"/>
    <property type="match status" value="1"/>
</dbReference>
<feature type="domain" description="PurE" evidence="3">
    <location>
        <begin position="173"/>
        <end position="303"/>
    </location>
</feature>
<dbReference type="Gene3D" id="3.40.50.1970">
    <property type="match status" value="1"/>
</dbReference>
<organism evidence="4 5">
    <name type="scientific">Cylindrotheca closterium</name>
    <dbReference type="NCBI Taxonomy" id="2856"/>
    <lineage>
        <taxon>Eukaryota</taxon>
        <taxon>Sar</taxon>
        <taxon>Stramenopiles</taxon>
        <taxon>Ochrophyta</taxon>
        <taxon>Bacillariophyta</taxon>
        <taxon>Bacillariophyceae</taxon>
        <taxon>Bacillariophycidae</taxon>
        <taxon>Bacillariales</taxon>
        <taxon>Bacillariaceae</taxon>
        <taxon>Cylindrotheca</taxon>
    </lineage>
</organism>
<sequence>MIAKQVRFLSRNVQGLRCFSSFQGRSLLETLELVKEGKLDPVEAEKMLKTATKTSRTPEETLAAFANLDHTRTQRTGFPEAVFAEGKTPYQVSKILDDFARNLNERIENAEAFPNASQRAILATRVSPDQFKEMQEIPLEHGTIEYDQMSRIITMGASGLKDLPITNEDKLAKKIVVATAGTTDLPVAEEAAVTLEAANVEVDRVYDCGVAGLHRIINNLPRLQDPQVGCIIVCAGMDGALPSVVGGLASVPVIACPTSIGYGISLSGISAMLTMLNSCSPGVGVVNIDNGFGAAALAYKCILP</sequence>
<evidence type="ECO:0000259" key="3">
    <source>
        <dbReference type="SMART" id="SM01001"/>
    </source>
</evidence>
<dbReference type="PANTHER" id="PTHR43064:SF1">
    <property type="entry name" value="SLL1489 PROTEIN"/>
    <property type="match status" value="1"/>
</dbReference>
<dbReference type="SMART" id="SM01001">
    <property type="entry name" value="AIRC"/>
    <property type="match status" value="1"/>
</dbReference>
<protein>
    <recommendedName>
        <fullName evidence="2">phosphoribosylaminoimidazole carboxylase</fullName>
        <ecNumber evidence="2">4.1.1.21</ecNumber>
    </recommendedName>
</protein>
<dbReference type="Proteomes" id="UP001295423">
    <property type="component" value="Unassembled WGS sequence"/>
</dbReference>
<dbReference type="EC" id="4.1.1.21" evidence="2"/>
<dbReference type="EMBL" id="CAKOGP040002424">
    <property type="protein sequence ID" value="CAJ1969256.1"/>
    <property type="molecule type" value="Genomic_DNA"/>
</dbReference>
<accession>A0AAD2GBV9</accession>
<dbReference type="NCBIfam" id="NF033503">
    <property type="entry name" value="LarB"/>
    <property type="match status" value="1"/>
</dbReference>
<gene>
    <name evidence="4" type="ORF">CYCCA115_LOCUS23614</name>
</gene>
<dbReference type="Pfam" id="PF00731">
    <property type="entry name" value="AIRC"/>
    <property type="match status" value="1"/>
</dbReference>
<dbReference type="GO" id="GO:0006189">
    <property type="term" value="P:'de novo' IMP biosynthetic process"/>
    <property type="evidence" value="ECO:0007669"/>
    <property type="project" value="InterPro"/>
</dbReference>
<evidence type="ECO:0000313" key="4">
    <source>
        <dbReference type="EMBL" id="CAJ1969256.1"/>
    </source>
</evidence>
<proteinExistence type="predicted"/>
<dbReference type="InterPro" id="IPR039476">
    <property type="entry name" value="P2CMN_synthase_LarB"/>
</dbReference>
<dbReference type="SUPFAM" id="SSF52255">
    <property type="entry name" value="N5-CAIR mutase (phosphoribosylaminoimidazole carboxylase, PurE)"/>
    <property type="match status" value="1"/>
</dbReference>
<evidence type="ECO:0000256" key="2">
    <source>
        <dbReference type="ARBA" id="ARBA00012329"/>
    </source>
</evidence>
<dbReference type="GO" id="GO:0016787">
    <property type="term" value="F:hydrolase activity"/>
    <property type="evidence" value="ECO:0007669"/>
    <property type="project" value="InterPro"/>
</dbReference>
<comment type="caution">
    <text evidence="4">The sequence shown here is derived from an EMBL/GenBank/DDBJ whole genome shotgun (WGS) entry which is preliminary data.</text>
</comment>
<reference evidence="4" key="1">
    <citation type="submission" date="2023-08" db="EMBL/GenBank/DDBJ databases">
        <authorList>
            <person name="Audoor S."/>
            <person name="Bilcke G."/>
        </authorList>
    </citation>
    <scope>NUCLEOTIDE SEQUENCE</scope>
</reference>
<keyword evidence="5" id="KW-1185">Reference proteome</keyword>
<dbReference type="InterPro" id="IPR000031">
    <property type="entry name" value="PurE_dom"/>
</dbReference>
<dbReference type="GO" id="GO:0004638">
    <property type="term" value="F:phosphoribosylaminoimidazole carboxylase activity"/>
    <property type="evidence" value="ECO:0007669"/>
    <property type="project" value="UniProtKB-EC"/>
</dbReference>
<dbReference type="AlphaFoldDB" id="A0AAD2GBV9"/>
<name>A0AAD2GBV9_9STRA</name>
<evidence type="ECO:0000256" key="1">
    <source>
        <dbReference type="ARBA" id="ARBA00004747"/>
    </source>
</evidence>
<evidence type="ECO:0000313" key="5">
    <source>
        <dbReference type="Proteomes" id="UP001295423"/>
    </source>
</evidence>